<evidence type="ECO:0000256" key="7">
    <source>
        <dbReference type="ARBA" id="ARBA00022833"/>
    </source>
</evidence>
<comment type="caution">
    <text evidence="10">Lacks conserved residue(s) required for the propagation of feature annotation.</text>
</comment>
<evidence type="ECO:0000256" key="5">
    <source>
        <dbReference type="ARBA" id="ARBA00022737"/>
    </source>
</evidence>
<evidence type="ECO:0000256" key="8">
    <source>
        <dbReference type="ARBA" id="ARBA00023049"/>
    </source>
</evidence>
<evidence type="ECO:0000256" key="10">
    <source>
        <dbReference type="PROSITE-ProRule" id="PRU00076"/>
    </source>
</evidence>
<keyword evidence="3 11" id="KW-0479">Metal-binding</keyword>
<dbReference type="PROSITE" id="PS01187">
    <property type="entry name" value="EGF_CA"/>
    <property type="match status" value="1"/>
</dbReference>
<dbReference type="GO" id="GO:0008270">
    <property type="term" value="F:zinc ion binding"/>
    <property type="evidence" value="ECO:0007669"/>
    <property type="project" value="UniProtKB-UniRule"/>
</dbReference>
<dbReference type="InterPro" id="IPR018097">
    <property type="entry name" value="EGF_Ca-bd_CS"/>
</dbReference>
<dbReference type="GO" id="GO:0006508">
    <property type="term" value="P:proteolysis"/>
    <property type="evidence" value="ECO:0007669"/>
    <property type="project" value="UniProtKB-KW"/>
</dbReference>
<feature type="domain" description="Peptidase M12A" evidence="13">
    <location>
        <begin position="89"/>
        <end position="313"/>
    </location>
</feature>
<dbReference type="SMART" id="SM00179">
    <property type="entry name" value="EGF_CA"/>
    <property type="match status" value="2"/>
</dbReference>
<protein>
    <recommendedName>
        <fullName evidence="16">Metalloendopeptidase</fullName>
    </recommendedName>
</protein>
<feature type="domain" description="EGF-like" evidence="12">
    <location>
        <begin position="447"/>
        <end position="485"/>
    </location>
</feature>
<dbReference type="Gene3D" id="2.10.25.10">
    <property type="entry name" value="Laminin"/>
    <property type="match status" value="2"/>
</dbReference>
<evidence type="ECO:0000259" key="12">
    <source>
        <dbReference type="PROSITE" id="PS50026"/>
    </source>
</evidence>
<keyword evidence="7 11" id="KW-0862">Zinc</keyword>
<reference evidence="14" key="1">
    <citation type="journal article" date="2010" name="Science">
        <title>Plasticity of animal genome architecture unmasked by rapid evolution of a pelagic tunicate.</title>
        <authorList>
            <person name="Denoeud F."/>
            <person name="Henriet S."/>
            <person name="Mungpakdee S."/>
            <person name="Aury J.M."/>
            <person name="Da Silva C."/>
            <person name="Brinkmann H."/>
            <person name="Mikhaleva J."/>
            <person name="Olsen L.C."/>
            <person name="Jubin C."/>
            <person name="Canestro C."/>
            <person name="Bouquet J.M."/>
            <person name="Danks G."/>
            <person name="Poulain J."/>
            <person name="Campsteijn C."/>
            <person name="Adamski M."/>
            <person name="Cross I."/>
            <person name="Yadetie F."/>
            <person name="Muffato M."/>
            <person name="Louis A."/>
            <person name="Butcher S."/>
            <person name="Tsagkogeorga G."/>
            <person name="Konrad A."/>
            <person name="Singh S."/>
            <person name="Jensen M.F."/>
            <person name="Cong E.H."/>
            <person name="Eikeseth-Otteraa H."/>
            <person name="Noel B."/>
            <person name="Anthouard V."/>
            <person name="Porcel B.M."/>
            <person name="Kachouri-Lafond R."/>
            <person name="Nishino A."/>
            <person name="Ugolini M."/>
            <person name="Chourrout P."/>
            <person name="Nishida H."/>
            <person name="Aasland R."/>
            <person name="Huzurbazar S."/>
            <person name="Westhof E."/>
            <person name="Delsuc F."/>
            <person name="Lehrach H."/>
            <person name="Reinhardt R."/>
            <person name="Weissenbach J."/>
            <person name="Roy S.W."/>
            <person name="Artiguenave F."/>
            <person name="Postlethwait J.H."/>
            <person name="Manak J.R."/>
            <person name="Thompson E.M."/>
            <person name="Jaillon O."/>
            <person name="Du Pasquier L."/>
            <person name="Boudinot P."/>
            <person name="Liberles D.A."/>
            <person name="Volff J.N."/>
            <person name="Philippe H."/>
            <person name="Lenhard B."/>
            <person name="Roest Crollius H."/>
            <person name="Wincker P."/>
            <person name="Chourrout D."/>
        </authorList>
    </citation>
    <scope>NUCLEOTIDE SEQUENCE [LARGE SCALE GENOMIC DNA]</scope>
</reference>
<dbReference type="InterPro" id="IPR024079">
    <property type="entry name" value="MetalloPept_cat_dom_sf"/>
</dbReference>
<keyword evidence="15" id="KW-1185">Reference proteome</keyword>
<dbReference type="InterPro" id="IPR001506">
    <property type="entry name" value="Peptidase_M12A"/>
</dbReference>
<evidence type="ECO:0000256" key="4">
    <source>
        <dbReference type="ARBA" id="ARBA00022729"/>
    </source>
</evidence>
<dbReference type="SUPFAM" id="SSF55486">
    <property type="entry name" value="Metalloproteases ('zincins'), catalytic domain"/>
    <property type="match status" value="1"/>
</dbReference>
<proteinExistence type="predicted"/>
<dbReference type="EMBL" id="FN653104">
    <property type="protein sequence ID" value="CBY12036.1"/>
    <property type="molecule type" value="Genomic_DNA"/>
</dbReference>
<dbReference type="InterPro" id="IPR000742">
    <property type="entry name" value="EGF"/>
</dbReference>
<keyword evidence="8 11" id="KW-0482">Metalloprotease</keyword>
<keyword evidence="9" id="KW-1015">Disulfide bond</keyword>
<keyword evidence="5" id="KW-0677">Repeat</keyword>
<dbReference type="PROSITE" id="PS51864">
    <property type="entry name" value="ASTACIN"/>
    <property type="match status" value="1"/>
</dbReference>
<dbReference type="InParanoid" id="E4XQF0"/>
<evidence type="ECO:0000256" key="1">
    <source>
        <dbReference type="ARBA" id="ARBA00022536"/>
    </source>
</evidence>
<evidence type="ECO:0000256" key="6">
    <source>
        <dbReference type="ARBA" id="ARBA00022801"/>
    </source>
</evidence>
<evidence type="ECO:0000256" key="3">
    <source>
        <dbReference type="ARBA" id="ARBA00022723"/>
    </source>
</evidence>
<dbReference type="PANTHER" id="PTHR10127:SF780">
    <property type="entry name" value="METALLOENDOPEPTIDASE"/>
    <property type="match status" value="1"/>
</dbReference>
<dbReference type="Pfam" id="PF07645">
    <property type="entry name" value="EGF_CA"/>
    <property type="match status" value="1"/>
</dbReference>
<dbReference type="Pfam" id="PF01400">
    <property type="entry name" value="Astacin"/>
    <property type="match status" value="1"/>
</dbReference>
<dbReference type="InterPro" id="IPR006026">
    <property type="entry name" value="Peptidase_Metallo"/>
</dbReference>
<comment type="cofactor">
    <cofactor evidence="11">
        <name>Zn(2+)</name>
        <dbReference type="ChEBI" id="CHEBI:29105"/>
    </cofactor>
    <text evidence="11">Binds 1 zinc ion per subunit.</text>
</comment>
<feature type="active site" evidence="11">
    <location>
        <position position="214"/>
    </location>
</feature>
<dbReference type="PANTHER" id="PTHR10127">
    <property type="entry name" value="DISCOIDIN, CUB, EGF, LAMININ , AND ZINC METALLOPROTEASE DOMAIN CONTAINING"/>
    <property type="match status" value="1"/>
</dbReference>
<evidence type="ECO:0000256" key="2">
    <source>
        <dbReference type="ARBA" id="ARBA00022670"/>
    </source>
</evidence>
<dbReference type="Proteomes" id="UP000001307">
    <property type="component" value="Unassembled WGS sequence"/>
</dbReference>
<dbReference type="PROSITE" id="PS00010">
    <property type="entry name" value="ASX_HYDROXYL"/>
    <property type="match status" value="2"/>
</dbReference>
<dbReference type="SUPFAM" id="SSF57196">
    <property type="entry name" value="EGF/Laminin"/>
    <property type="match status" value="2"/>
</dbReference>
<dbReference type="CDD" id="cd00054">
    <property type="entry name" value="EGF_CA"/>
    <property type="match status" value="2"/>
</dbReference>
<accession>E4XQF0</accession>
<organism evidence="14">
    <name type="scientific">Oikopleura dioica</name>
    <name type="common">Tunicate</name>
    <dbReference type="NCBI Taxonomy" id="34765"/>
    <lineage>
        <taxon>Eukaryota</taxon>
        <taxon>Metazoa</taxon>
        <taxon>Chordata</taxon>
        <taxon>Tunicata</taxon>
        <taxon>Appendicularia</taxon>
        <taxon>Copelata</taxon>
        <taxon>Oikopleuridae</taxon>
        <taxon>Oikopleura</taxon>
    </lineage>
</organism>
<evidence type="ECO:0000256" key="9">
    <source>
        <dbReference type="ARBA" id="ARBA00023157"/>
    </source>
</evidence>
<feature type="binding site" evidence="11">
    <location>
        <position position="223"/>
    </location>
    <ligand>
        <name>Zn(2+)</name>
        <dbReference type="ChEBI" id="CHEBI:29105"/>
        <note>catalytic</note>
    </ligand>
</feature>
<feature type="binding site" evidence="11">
    <location>
        <position position="217"/>
    </location>
    <ligand>
        <name>Zn(2+)</name>
        <dbReference type="ChEBI" id="CHEBI:29105"/>
        <note>catalytic</note>
    </ligand>
</feature>
<evidence type="ECO:0000256" key="11">
    <source>
        <dbReference type="PROSITE-ProRule" id="PRU01211"/>
    </source>
</evidence>
<sequence length="543" mass="59454">MKILATLAVINRLQAQDISGIGVPPFQGTAVSQTEDEINVANQAEITDFYVKPSDAVRMAEAGFNISSARIITAEDGYEEPDPDLITERGLTNYDKWRPLVRGGPVTVPYFVHNTASSFHTLIQSSLSSLENDLGCFSIPEVSDSEIDATAFVNGIVFVGHNDGCYSALGLAPGAHFQTLGVSTIESFGVPSGWQVIALAPGCTPDNPSTVQHEMLHALGVKHEHQRPDRDEFIVFDPSATNNPSQFDVLADEDWYDMNSPLEIESVMTYCSFCGNNGADPVMTLRETGETWSSLRDRITTTDAKQLQHVYCELDPENYPDFEYKQAISCSSGDTLNVTREVFADRLCDGIVDCGGGEDETGELAKCIPKEEDTNNGCCGSITFENEGECIFTGELYSERDVYECPNAIIAWFNGKGQTSDEICPPLNTPWEVFGNVASCTWAGVDASDECDPDPCDPNATCTDLHEDYRCECNELYTGDGETCTLIPDVDECDDGSHHCSANAICTDQRVDYTCECATGFKDSMQVSILLRYIKQLFDIQSN</sequence>
<dbReference type="InterPro" id="IPR049883">
    <property type="entry name" value="NOTCH1_EGF-like"/>
</dbReference>
<dbReference type="InterPro" id="IPR001881">
    <property type="entry name" value="EGF-like_Ca-bd_dom"/>
</dbReference>
<dbReference type="PROSITE" id="PS50026">
    <property type="entry name" value="EGF_3"/>
    <property type="match status" value="2"/>
</dbReference>
<dbReference type="GO" id="GO:0005509">
    <property type="term" value="F:calcium ion binding"/>
    <property type="evidence" value="ECO:0007669"/>
    <property type="project" value="InterPro"/>
</dbReference>
<dbReference type="AlphaFoldDB" id="E4XQF0"/>
<keyword evidence="2 11" id="KW-0645">Protease</keyword>
<dbReference type="OrthoDB" id="291007at2759"/>
<keyword evidence="6 11" id="KW-0378">Hydrolase</keyword>
<evidence type="ECO:0000259" key="13">
    <source>
        <dbReference type="PROSITE" id="PS51864"/>
    </source>
</evidence>
<evidence type="ECO:0008006" key="16">
    <source>
        <dbReference type="Google" id="ProtNLM"/>
    </source>
</evidence>
<dbReference type="Pfam" id="PF12947">
    <property type="entry name" value="EGF_3"/>
    <property type="match status" value="1"/>
</dbReference>
<evidence type="ECO:0000313" key="14">
    <source>
        <dbReference type="EMBL" id="CBY12036.1"/>
    </source>
</evidence>
<keyword evidence="4" id="KW-0732">Signal</keyword>
<dbReference type="InterPro" id="IPR024731">
    <property type="entry name" value="NELL2-like_EGF"/>
</dbReference>
<keyword evidence="1 10" id="KW-0245">EGF-like domain</keyword>
<dbReference type="SMART" id="SM00235">
    <property type="entry name" value="ZnMc"/>
    <property type="match status" value="1"/>
</dbReference>
<feature type="binding site" evidence="11">
    <location>
        <position position="213"/>
    </location>
    <ligand>
        <name>Zn(2+)</name>
        <dbReference type="ChEBI" id="CHEBI:29105"/>
        <note>catalytic</note>
    </ligand>
</feature>
<gene>
    <name evidence="14" type="ORF">GSOID_T00017454001</name>
</gene>
<evidence type="ECO:0000313" key="15">
    <source>
        <dbReference type="Proteomes" id="UP000001307"/>
    </source>
</evidence>
<dbReference type="SMART" id="SM00181">
    <property type="entry name" value="EGF"/>
    <property type="match status" value="2"/>
</dbReference>
<feature type="domain" description="EGF-like" evidence="12">
    <location>
        <begin position="489"/>
        <end position="527"/>
    </location>
</feature>
<dbReference type="GO" id="GO:0004222">
    <property type="term" value="F:metalloendopeptidase activity"/>
    <property type="evidence" value="ECO:0007669"/>
    <property type="project" value="UniProtKB-UniRule"/>
</dbReference>
<dbReference type="Gene3D" id="3.40.390.10">
    <property type="entry name" value="Collagenase (Catalytic Domain)"/>
    <property type="match status" value="1"/>
</dbReference>
<name>E4XQF0_OIKDI</name>
<dbReference type="InterPro" id="IPR000152">
    <property type="entry name" value="EGF-type_Asp/Asn_hydroxyl_site"/>
</dbReference>